<organism evidence="6 7">
    <name type="scientific">Monoraphidium neglectum</name>
    <dbReference type="NCBI Taxonomy" id="145388"/>
    <lineage>
        <taxon>Eukaryota</taxon>
        <taxon>Viridiplantae</taxon>
        <taxon>Chlorophyta</taxon>
        <taxon>core chlorophytes</taxon>
        <taxon>Chlorophyceae</taxon>
        <taxon>CS clade</taxon>
        <taxon>Sphaeropleales</taxon>
        <taxon>Selenastraceae</taxon>
        <taxon>Monoraphidium</taxon>
    </lineage>
</organism>
<keyword evidence="7" id="KW-1185">Reference proteome</keyword>
<accession>A0A0D2IWE2</accession>
<sequence>MEAAAARGKNGDWLYCLELLESTGIVVVPGSGFGQAEGSLHFRWAGIPERQPAGRPAGRRTLLGGGATTFLPPEEDIMGVVEKLGAFHANFLKKYGGLPPAPANGL</sequence>
<dbReference type="EMBL" id="KK105779">
    <property type="protein sequence ID" value="KIY92277.1"/>
    <property type="molecule type" value="Genomic_DNA"/>
</dbReference>
<keyword evidence="3" id="KW-0032">Aminotransferase</keyword>
<name>A0A0D2IWE2_9CHLO</name>
<evidence type="ECO:0008006" key="8">
    <source>
        <dbReference type="Google" id="ProtNLM"/>
    </source>
</evidence>
<dbReference type="PANTHER" id="PTHR11751:SF29">
    <property type="entry name" value="ALANINE TRANSAMINASE"/>
    <property type="match status" value="1"/>
</dbReference>
<dbReference type="InterPro" id="IPR045088">
    <property type="entry name" value="ALAT1/2-like"/>
</dbReference>
<dbReference type="Gene3D" id="3.90.1150.10">
    <property type="entry name" value="Aspartate Aminotransferase, domain 1"/>
    <property type="match status" value="1"/>
</dbReference>
<evidence type="ECO:0000313" key="6">
    <source>
        <dbReference type="EMBL" id="KIY92277.1"/>
    </source>
</evidence>
<dbReference type="KEGG" id="mng:MNEG_15687"/>
<dbReference type="GeneID" id="25733373"/>
<proteinExistence type="predicted"/>
<dbReference type="Proteomes" id="UP000054498">
    <property type="component" value="Unassembled WGS sequence"/>
</dbReference>
<evidence type="ECO:0000256" key="2">
    <source>
        <dbReference type="ARBA" id="ARBA00011738"/>
    </source>
</evidence>
<dbReference type="PANTHER" id="PTHR11751">
    <property type="entry name" value="ALANINE AMINOTRANSFERASE"/>
    <property type="match status" value="1"/>
</dbReference>
<gene>
    <name evidence="6" type="ORF">MNEG_15687</name>
</gene>
<reference evidence="6 7" key="1">
    <citation type="journal article" date="2013" name="BMC Genomics">
        <title>Reconstruction of the lipid metabolism for the microalga Monoraphidium neglectum from its genome sequence reveals characteristics suitable for biofuel production.</title>
        <authorList>
            <person name="Bogen C."/>
            <person name="Al-Dilaimi A."/>
            <person name="Albersmeier A."/>
            <person name="Wichmann J."/>
            <person name="Grundmann M."/>
            <person name="Rupp O."/>
            <person name="Lauersen K.J."/>
            <person name="Blifernez-Klassen O."/>
            <person name="Kalinowski J."/>
            <person name="Goesmann A."/>
            <person name="Mussgnug J.H."/>
            <person name="Kruse O."/>
        </authorList>
    </citation>
    <scope>NUCLEOTIDE SEQUENCE [LARGE SCALE GENOMIC DNA]</scope>
    <source>
        <strain evidence="6 7">SAG 48.87</strain>
    </source>
</reference>
<dbReference type="AlphaFoldDB" id="A0A0D2IWE2"/>
<dbReference type="InterPro" id="IPR015422">
    <property type="entry name" value="PyrdxlP-dep_Trfase_small"/>
</dbReference>
<keyword evidence="4" id="KW-0808">Transferase</keyword>
<dbReference type="STRING" id="145388.A0A0D2IWE2"/>
<protein>
    <recommendedName>
        <fullName evidence="8">Aminotransferase class I/classII domain-containing protein</fullName>
    </recommendedName>
</protein>
<keyword evidence="5" id="KW-0663">Pyridoxal phosphate</keyword>
<dbReference type="GO" id="GO:0004021">
    <property type="term" value="F:L-alanine:2-oxoglutarate aminotransferase activity"/>
    <property type="evidence" value="ECO:0007669"/>
    <property type="project" value="TreeGrafter"/>
</dbReference>
<dbReference type="RefSeq" id="XP_013891297.1">
    <property type="nucleotide sequence ID" value="XM_014035843.1"/>
</dbReference>
<evidence type="ECO:0000313" key="7">
    <source>
        <dbReference type="Proteomes" id="UP000054498"/>
    </source>
</evidence>
<comment type="subunit">
    <text evidence="2">Homodimer.</text>
</comment>
<comment type="cofactor">
    <cofactor evidence="1">
        <name>pyridoxal 5'-phosphate</name>
        <dbReference type="ChEBI" id="CHEBI:597326"/>
    </cofactor>
</comment>
<evidence type="ECO:0000256" key="3">
    <source>
        <dbReference type="ARBA" id="ARBA00022576"/>
    </source>
</evidence>
<evidence type="ECO:0000256" key="5">
    <source>
        <dbReference type="ARBA" id="ARBA00022898"/>
    </source>
</evidence>
<evidence type="ECO:0000256" key="4">
    <source>
        <dbReference type="ARBA" id="ARBA00022679"/>
    </source>
</evidence>
<dbReference type="OrthoDB" id="1732682at2759"/>
<evidence type="ECO:0000256" key="1">
    <source>
        <dbReference type="ARBA" id="ARBA00001933"/>
    </source>
</evidence>